<organism evidence="1 2">
    <name type="scientific">Cadophora malorum</name>
    <dbReference type="NCBI Taxonomy" id="108018"/>
    <lineage>
        <taxon>Eukaryota</taxon>
        <taxon>Fungi</taxon>
        <taxon>Dikarya</taxon>
        <taxon>Ascomycota</taxon>
        <taxon>Pezizomycotina</taxon>
        <taxon>Leotiomycetes</taxon>
        <taxon>Helotiales</taxon>
        <taxon>Ploettnerulaceae</taxon>
        <taxon>Cadophora</taxon>
    </lineage>
</organism>
<dbReference type="InterPro" id="IPR008775">
    <property type="entry name" value="Phytyl_CoA_dOase-like"/>
</dbReference>
<dbReference type="Gene3D" id="2.60.120.620">
    <property type="entry name" value="q2cbj1_9rhob like domain"/>
    <property type="match status" value="1"/>
</dbReference>
<evidence type="ECO:0008006" key="3">
    <source>
        <dbReference type="Google" id="ProtNLM"/>
    </source>
</evidence>
<evidence type="ECO:0000313" key="2">
    <source>
        <dbReference type="Proteomes" id="UP000664132"/>
    </source>
</evidence>
<dbReference type="PANTHER" id="PTHR31630:SF6">
    <property type="entry name" value="PHYTANOYL-COA DIOXYGENASE-RELATED"/>
    <property type="match status" value="1"/>
</dbReference>
<protein>
    <recommendedName>
        <fullName evidence="3">Phytanoyl-CoA dioxygenase</fullName>
    </recommendedName>
</protein>
<sequence>MAPIATSSLSSSTPDVTPILEKSFKAQNSTWLADLQRDGYVVVRNAIPRERAIAYQQKAFDWISELRPGFDVNNPDTFVKEHLPVMSKINTFSTYGVTHEKFMWDARMEPGVLKVFEELWGTDELLVSFDSLNVTFPNRKDVPRKPTWEHVDQTPLRRGLQCVQGIINLSNAGPEDGGLMCYPGSHLLSDEFFDTQTDKNTWEKKDYYGFSKDQLEWFHAKGLKPLKVCAEPGDLILWDSRTIHYGAEPTEKSNTIRTVIYAAYTPAKWATKEDLEVKSSIFKSYLGTTHWPHENFVWRNAGSILEDGTRDPKDREEPAELPEMTPALLKLAGAMAY</sequence>
<name>A0A8H7TFL5_9HELO</name>
<reference evidence="1" key="1">
    <citation type="submission" date="2021-02" db="EMBL/GenBank/DDBJ databases">
        <title>Genome sequence Cadophora malorum strain M34.</title>
        <authorList>
            <person name="Stefanovic E."/>
            <person name="Vu D."/>
            <person name="Scully C."/>
            <person name="Dijksterhuis J."/>
            <person name="Roader J."/>
            <person name="Houbraken J."/>
        </authorList>
    </citation>
    <scope>NUCLEOTIDE SEQUENCE</scope>
    <source>
        <strain evidence="1">M34</strain>
    </source>
</reference>
<evidence type="ECO:0000313" key="1">
    <source>
        <dbReference type="EMBL" id="KAG4418322.1"/>
    </source>
</evidence>
<dbReference type="OrthoDB" id="445007at2759"/>
<dbReference type="SUPFAM" id="SSF51197">
    <property type="entry name" value="Clavaminate synthase-like"/>
    <property type="match status" value="1"/>
</dbReference>
<proteinExistence type="predicted"/>
<keyword evidence="2" id="KW-1185">Reference proteome</keyword>
<accession>A0A8H7TFL5</accession>
<dbReference type="EMBL" id="JAFJYH010000131">
    <property type="protein sequence ID" value="KAG4418322.1"/>
    <property type="molecule type" value="Genomic_DNA"/>
</dbReference>
<dbReference type="PANTHER" id="PTHR31630">
    <property type="entry name" value="PHYTANOYL-COA DIOXYGENASE-RELATED-RELATED"/>
    <property type="match status" value="1"/>
</dbReference>
<dbReference type="Proteomes" id="UP000664132">
    <property type="component" value="Unassembled WGS sequence"/>
</dbReference>
<dbReference type="AlphaFoldDB" id="A0A8H7TFL5"/>
<comment type="caution">
    <text evidence="1">The sequence shown here is derived from an EMBL/GenBank/DDBJ whole genome shotgun (WGS) entry which is preliminary data.</text>
</comment>
<dbReference type="Pfam" id="PF05721">
    <property type="entry name" value="PhyH"/>
    <property type="match status" value="1"/>
</dbReference>
<gene>
    <name evidence="1" type="ORF">IFR04_008531</name>
</gene>